<name>A0A5K7YWL1_9BACT</name>
<keyword evidence="2" id="KW-1185">Reference proteome</keyword>
<accession>A0A5K7YWL1</accession>
<organism evidence="1 2">
    <name type="scientific">Desulfosarcina widdelii</name>
    <dbReference type="NCBI Taxonomy" id="947919"/>
    <lineage>
        <taxon>Bacteria</taxon>
        <taxon>Pseudomonadati</taxon>
        <taxon>Thermodesulfobacteriota</taxon>
        <taxon>Desulfobacteria</taxon>
        <taxon>Desulfobacterales</taxon>
        <taxon>Desulfosarcinaceae</taxon>
        <taxon>Desulfosarcina</taxon>
    </lineage>
</organism>
<evidence type="ECO:0000313" key="1">
    <source>
        <dbReference type="EMBL" id="BBO72720.1"/>
    </source>
</evidence>
<dbReference type="Proteomes" id="UP000427769">
    <property type="component" value="Chromosome"/>
</dbReference>
<dbReference type="EMBL" id="AP021875">
    <property type="protein sequence ID" value="BBO72720.1"/>
    <property type="molecule type" value="Genomic_DNA"/>
</dbReference>
<evidence type="ECO:0000313" key="2">
    <source>
        <dbReference type="Proteomes" id="UP000427769"/>
    </source>
</evidence>
<proteinExistence type="predicted"/>
<dbReference type="KEGG" id="dwd:DSCW_01370"/>
<dbReference type="RefSeq" id="WP_155301900.1">
    <property type="nucleotide sequence ID" value="NZ_AP021875.1"/>
</dbReference>
<dbReference type="AlphaFoldDB" id="A0A5K7YWL1"/>
<protein>
    <submittedName>
        <fullName evidence="1">Uncharacterized protein</fullName>
    </submittedName>
</protein>
<sequence length="267" mass="31057">MRDIPSIKFPDGCKTDKQKFEYVSGKIQKEFKLIMEGNLAKTAHKIRMGEHFLGLKKSVKQNKKKWLKALNKWFPYIDKQLIQRCMRMAKRIDIEAFPAIGYLPQCHILDIIIHSTKKQTVDQFLKNHGVDPKPDITDAKSIGMFRLEVNDMLVEVIKRPGFTYVEDDYNNSKSDKWARRQQRIDERKWIRRKEKLAKKKAKASGESVDDDISVVRIKSATRTLTQGLQQYLKKGDIDHAREAMAKDEIYFHELELLSGLLSAHPAT</sequence>
<reference evidence="1 2" key="1">
    <citation type="submission" date="2019-11" db="EMBL/GenBank/DDBJ databases">
        <title>Comparative genomics of hydrocarbon-degrading Desulfosarcina strains.</title>
        <authorList>
            <person name="Watanabe M."/>
            <person name="Kojima H."/>
            <person name="Fukui M."/>
        </authorList>
    </citation>
    <scope>NUCLEOTIDE SEQUENCE [LARGE SCALE GENOMIC DNA]</scope>
    <source>
        <strain evidence="1 2">PP31</strain>
    </source>
</reference>
<gene>
    <name evidence="1" type="ORF">DSCW_01370</name>
</gene>